<evidence type="ECO:0000256" key="3">
    <source>
        <dbReference type="ARBA" id="ARBA00022729"/>
    </source>
</evidence>
<dbReference type="InterPro" id="IPR001759">
    <property type="entry name" value="PTX_dom"/>
</dbReference>
<evidence type="ECO:0000256" key="4">
    <source>
        <dbReference type="ARBA" id="ARBA00022737"/>
    </source>
</evidence>
<evidence type="ECO:0000313" key="15">
    <source>
        <dbReference type="Proteomes" id="UP000283509"/>
    </source>
</evidence>
<dbReference type="Pfam" id="PF00354">
    <property type="entry name" value="Pentaxin"/>
    <property type="match status" value="1"/>
</dbReference>
<feature type="transmembrane region" description="Helical" evidence="11">
    <location>
        <begin position="763"/>
        <end position="784"/>
    </location>
</feature>
<dbReference type="GO" id="GO:0004888">
    <property type="term" value="F:transmembrane signaling receptor activity"/>
    <property type="evidence" value="ECO:0007669"/>
    <property type="project" value="InterPro"/>
</dbReference>
<dbReference type="SUPFAM" id="SSF90112">
    <property type="entry name" value="Neurotransmitter-gated ion-channel transmembrane pore"/>
    <property type="match status" value="1"/>
</dbReference>
<dbReference type="OrthoDB" id="6358867at2759"/>
<dbReference type="EMBL" id="QCYY01001995">
    <property type="protein sequence ID" value="ROT73749.1"/>
    <property type="molecule type" value="Genomic_DNA"/>
</dbReference>
<dbReference type="PANTHER" id="PTHR18945">
    <property type="entry name" value="NEUROTRANSMITTER GATED ION CHANNEL"/>
    <property type="match status" value="1"/>
</dbReference>
<dbReference type="InterPro" id="IPR018000">
    <property type="entry name" value="Neurotransmitter_ion_chnl_CS"/>
</dbReference>
<dbReference type="Gene3D" id="2.70.170.10">
    <property type="entry name" value="Neurotransmitter-gated ion-channel ligand-binding domain"/>
    <property type="match status" value="1"/>
</dbReference>
<dbReference type="InterPro" id="IPR013320">
    <property type="entry name" value="ConA-like_dom_sf"/>
</dbReference>
<dbReference type="InterPro" id="IPR038050">
    <property type="entry name" value="Neuro_actylchol_rec"/>
</dbReference>
<dbReference type="Gene3D" id="4.10.400.10">
    <property type="entry name" value="Low-density Lipoprotein Receptor"/>
    <property type="match status" value="1"/>
</dbReference>
<sequence>MLSICQLTLSLHIKLRRVSPYTPLLSYATEHSDNEILIELALQEKAINVICCGELVFEVVNATIELYKWQHICVSLDLSARTLRVLYDNVVGVAARPSSAALLSYLSNVLTAQSTEQSVKVDTTWLKDGQQLEVKGGGRLVVGQEMDSIEGDFDVDQSLDGIVADYRLYDVALGAEEMSDLVNCRSTREQKEPLLDLRNGKLAVKGPSRPLNASEREVCEERDVRFDLLFPQRMNFENAVKWCTNLKSTLSVARSDKDNTYMYDNYVKFSPQCTGTWTNLYWIGVYGDLAGDRWLTPVDPRPIAYDNFIQGWGKPSKKFQCVTMITKEDYKWAAASCLTETCVVCNFTRYPPARLRGLCKESLLERSFHIFEYENNQLVFDGRWHVRIVWINTSWVMESRVHPDLRAWIINEERDVHPVGIHTWEVQGDECEEKQVEMLLTFCSQDEYTCNEGTCIPKDRRCDLAVDCPDQSDEMNCAVIDIPSGYSSRLSPPSLNSNPLPLLISINLTSIKEFNLVSFTISIDAIWQLKWLDRRLQYSNLRGNYRANKLRDFDTVWTPGIKVRDGTMSSVDTVVRSRSLYVARVADPLPDDDTTIVEDDVYSGSNNLLVYEEEHTLTFRCHFDLQMYPFDRQRCSIIFKIQDLTQELCILVKDGPGVVFLGTRRLLEYYLMTETFSNFTQDAVSHVKVELEFKNLYRYYLGNTFLPTLMLVIICCITLCFDLADFQDRIMISLTSLLVLATFFVQTSQSITKTSYLKLIDVWFVALICEDFFIIVGLVIIESLRMKQLEPRLKEVKPFLAFGEKRPAVNTAARVNAAMLVFFTGSLLVMLACFVPVCFNSLNTAH</sequence>
<evidence type="ECO:0000256" key="10">
    <source>
        <dbReference type="PROSITE-ProRule" id="PRU01172"/>
    </source>
</evidence>
<dbReference type="InterPro" id="IPR001304">
    <property type="entry name" value="C-type_lectin-like"/>
</dbReference>
<keyword evidence="3" id="KW-0732">Signal</keyword>
<gene>
    <name evidence="14" type="ORF">C7M84_007797</name>
</gene>
<evidence type="ECO:0000256" key="11">
    <source>
        <dbReference type="SAM" id="Phobius"/>
    </source>
</evidence>
<reference evidence="14 15" key="1">
    <citation type="submission" date="2018-04" db="EMBL/GenBank/DDBJ databases">
        <authorList>
            <person name="Zhang X."/>
            <person name="Yuan J."/>
            <person name="Li F."/>
            <person name="Xiang J."/>
        </authorList>
    </citation>
    <scope>NUCLEOTIDE SEQUENCE [LARGE SCALE GENOMIC DNA]</scope>
    <source>
        <tissue evidence="14">Muscle</tissue>
    </source>
</reference>
<reference evidence="14 15" key="2">
    <citation type="submission" date="2019-01" db="EMBL/GenBank/DDBJ databases">
        <title>The decoding of complex shrimp genome reveals the adaptation for benthos swimmer, frequently molting mechanism and breeding impact on genome.</title>
        <authorList>
            <person name="Sun Y."/>
            <person name="Gao Y."/>
            <person name="Yu Y."/>
        </authorList>
    </citation>
    <scope>NUCLEOTIDE SEQUENCE [LARGE SCALE GENOMIC DNA]</scope>
    <source>
        <tissue evidence="14">Muscle</tissue>
    </source>
</reference>
<dbReference type="PROSITE" id="PS51828">
    <property type="entry name" value="PTX_2"/>
    <property type="match status" value="1"/>
</dbReference>
<comment type="subcellular location">
    <subcellularLocation>
        <location evidence="1">Membrane</location>
        <topology evidence="1">Multi-pass membrane protein</topology>
    </subcellularLocation>
</comment>
<keyword evidence="4" id="KW-0677">Repeat</keyword>
<dbReference type="FunFam" id="4.10.400.10:FF:000034">
    <property type="entry name" value="Low-density lipoprotein receptor-related protein 2"/>
    <property type="match status" value="1"/>
</dbReference>
<dbReference type="PROSITE" id="PS50041">
    <property type="entry name" value="C_TYPE_LECTIN_2"/>
    <property type="match status" value="1"/>
</dbReference>
<dbReference type="InterPro" id="IPR006201">
    <property type="entry name" value="Neur_channel"/>
</dbReference>
<evidence type="ECO:0000259" key="12">
    <source>
        <dbReference type="PROSITE" id="PS50041"/>
    </source>
</evidence>
<feature type="disulfide bond" evidence="9">
    <location>
        <begin position="443"/>
        <end position="455"/>
    </location>
</feature>
<feature type="transmembrane region" description="Helical" evidence="11">
    <location>
        <begin position="815"/>
        <end position="837"/>
    </location>
</feature>
<dbReference type="PROSITE" id="PS01209">
    <property type="entry name" value="LDLRA_1"/>
    <property type="match status" value="1"/>
</dbReference>
<keyword evidence="6 11" id="KW-0472">Membrane</keyword>
<feature type="domain" description="C-type lectin" evidence="12">
    <location>
        <begin position="229"/>
        <end position="346"/>
    </location>
</feature>
<protein>
    <submittedName>
        <fullName evidence="14">Putative glutamate-gated chloride channel-like</fullName>
    </submittedName>
</protein>
<dbReference type="GO" id="GO:0005230">
    <property type="term" value="F:extracellular ligand-gated monoatomic ion channel activity"/>
    <property type="evidence" value="ECO:0007669"/>
    <property type="project" value="InterPro"/>
</dbReference>
<keyword evidence="5 11" id="KW-1133">Transmembrane helix</keyword>
<dbReference type="InterPro" id="IPR002172">
    <property type="entry name" value="LDrepeatLR_classA_rpt"/>
</dbReference>
<dbReference type="SUPFAM" id="SSF63712">
    <property type="entry name" value="Nicotinic receptor ligand binding domain-like"/>
    <property type="match status" value="1"/>
</dbReference>
<feature type="disulfide bond" evidence="9">
    <location>
        <begin position="462"/>
        <end position="477"/>
    </location>
</feature>
<comment type="caution">
    <text evidence="14">The sequence shown here is derived from an EMBL/GenBank/DDBJ whole genome shotgun (WGS) entry which is preliminary data.</text>
</comment>
<evidence type="ECO:0000256" key="1">
    <source>
        <dbReference type="ARBA" id="ARBA00004141"/>
    </source>
</evidence>
<evidence type="ECO:0000313" key="14">
    <source>
        <dbReference type="EMBL" id="ROT73749.1"/>
    </source>
</evidence>
<dbReference type="AlphaFoldDB" id="A0A423TB84"/>
<dbReference type="CDD" id="cd00037">
    <property type="entry name" value="CLECT"/>
    <property type="match status" value="1"/>
</dbReference>
<dbReference type="PROSITE" id="PS00236">
    <property type="entry name" value="NEUROTR_ION_CHANNEL"/>
    <property type="match status" value="1"/>
</dbReference>
<evidence type="ECO:0000259" key="13">
    <source>
        <dbReference type="PROSITE" id="PS51828"/>
    </source>
</evidence>
<comment type="caution">
    <text evidence="10">Lacks conserved residue(s) required for the propagation of feature annotation.</text>
</comment>
<keyword evidence="7 9" id="KW-1015">Disulfide bond</keyword>
<keyword evidence="8" id="KW-0325">Glycoprotein</keyword>
<dbReference type="GO" id="GO:0016020">
    <property type="term" value="C:membrane"/>
    <property type="evidence" value="ECO:0007669"/>
    <property type="project" value="UniProtKB-SubCell"/>
</dbReference>
<keyword evidence="15" id="KW-1185">Reference proteome</keyword>
<evidence type="ECO:0000256" key="9">
    <source>
        <dbReference type="PROSITE-ProRule" id="PRU00124"/>
    </source>
</evidence>
<dbReference type="InterPro" id="IPR006202">
    <property type="entry name" value="Neur_chan_lig-bd"/>
</dbReference>
<evidence type="ECO:0000256" key="6">
    <source>
        <dbReference type="ARBA" id="ARBA00023136"/>
    </source>
</evidence>
<feature type="disulfide bond" evidence="9">
    <location>
        <begin position="450"/>
        <end position="468"/>
    </location>
</feature>
<accession>A0A423TB84</accession>
<proteinExistence type="predicted"/>
<dbReference type="Pfam" id="PF02931">
    <property type="entry name" value="Neur_chan_LBD"/>
    <property type="match status" value="1"/>
</dbReference>
<dbReference type="InterPro" id="IPR016186">
    <property type="entry name" value="C-type_lectin-like/link_sf"/>
</dbReference>
<name>A0A423TB84_PENVA</name>
<dbReference type="InterPro" id="IPR036719">
    <property type="entry name" value="Neuro-gated_channel_TM_sf"/>
</dbReference>
<dbReference type="Gene3D" id="2.60.120.200">
    <property type="match status" value="1"/>
</dbReference>
<evidence type="ECO:0000256" key="7">
    <source>
        <dbReference type="ARBA" id="ARBA00023157"/>
    </source>
</evidence>
<evidence type="ECO:0000256" key="5">
    <source>
        <dbReference type="ARBA" id="ARBA00022989"/>
    </source>
</evidence>
<evidence type="ECO:0000256" key="2">
    <source>
        <dbReference type="ARBA" id="ARBA00022692"/>
    </source>
</evidence>
<feature type="transmembrane region" description="Helical" evidence="11">
    <location>
        <begin position="731"/>
        <end position="751"/>
    </location>
</feature>
<dbReference type="Pfam" id="PF00057">
    <property type="entry name" value="Ldl_recept_a"/>
    <property type="match status" value="1"/>
</dbReference>
<organism evidence="14 15">
    <name type="scientific">Penaeus vannamei</name>
    <name type="common">Whiteleg shrimp</name>
    <name type="synonym">Litopenaeus vannamei</name>
    <dbReference type="NCBI Taxonomy" id="6689"/>
    <lineage>
        <taxon>Eukaryota</taxon>
        <taxon>Metazoa</taxon>
        <taxon>Ecdysozoa</taxon>
        <taxon>Arthropoda</taxon>
        <taxon>Crustacea</taxon>
        <taxon>Multicrustacea</taxon>
        <taxon>Malacostraca</taxon>
        <taxon>Eumalacostraca</taxon>
        <taxon>Eucarida</taxon>
        <taxon>Decapoda</taxon>
        <taxon>Dendrobranchiata</taxon>
        <taxon>Penaeoidea</taxon>
        <taxon>Penaeidae</taxon>
        <taxon>Penaeus</taxon>
    </lineage>
</organism>
<evidence type="ECO:0000256" key="8">
    <source>
        <dbReference type="ARBA" id="ARBA00023180"/>
    </source>
</evidence>
<dbReference type="Proteomes" id="UP000283509">
    <property type="component" value="Unassembled WGS sequence"/>
</dbReference>
<dbReference type="Gene3D" id="3.10.100.10">
    <property type="entry name" value="Mannose-Binding Protein A, subunit A"/>
    <property type="match status" value="1"/>
</dbReference>
<dbReference type="InterPro" id="IPR023415">
    <property type="entry name" value="LDLR_class-A_CS"/>
</dbReference>
<dbReference type="SUPFAM" id="SSF49899">
    <property type="entry name" value="Concanavalin A-like lectins/glucanases"/>
    <property type="match status" value="1"/>
</dbReference>
<feature type="domain" description="Pentraxin (PTX)" evidence="13">
    <location>
        <begin position="1"/>
        <end position="219"/>
    </location>
</feature>
<dbReference type="CDD" id="cd00112">
    <property type="entry name" value="LDLa"/>
    <property type="match status" value="1"/>
</dbReference>
<dbReference type="PROSITE" id="PS50068">
    <property type="entry name" value="LDLRA_2"/>
    <property type="match status" value="1"/>
</dbReference>
<dbReference type="Pfam" id="PF00059">
    <property type="entry name" value="Lectin_C"/>
    <property type="match status" value="1"/>
</dbReference>
<feature type="transmembrane region" description="Helical" evidence="11">
    <location>
        <begin position="705"/>
        <end position="724"/>
    </location>
</feature>
<dbReference type="SMART" id="SM00192">
    <property type="entry name" value="LDLa"/>
    <property type="match status" value="1"/>
</dbReference>
<dbReference type="InterPro" id="IPR016187">
    <property type="entry name" value="CTDL_fold"/>
</dbReference>
<keyword evidence="2 11" id="KW-0812">Transmembrane</keyword>
<dbReference type="InterPro" id="IPR036055">
    <property type="entry name" value="LDL_receptor-like_sf"/>
</dbReference>
<dbReference type="SUPFAM" id="SSF57424">
    <property type="entry name" value="LDL receptor-like module"/>
    <property type="match status" value="1"/>
</dbReference>
<dbReference type="Gene3D" id="1.20.58.390">
    <property type="entry name" value="Neurotransmitter-gated ion-channel transmembrane domain"/>
    <property type="match status" value="1"/>
</dbReference>
<dbReference type="InterPro" id="IPR036734">
    <property type="entry name" value="Neur_chan_lig-bd_sf"/>
</dbReference>
<dbReference type="SUPFAM" id="SSF56436">
    <property type="entry name" value="C-type lectin-like"/>
    <property type="match status" value="1"/>
</dbReference>